<dbReference type="EMBL" id="JACKTY010000050">
    <property type="protein sequence ID" value="MCV7230417.1"/>
    <property type="molecule type" value="Genomic_DNA"/>
</dbReference>
<dbReference type="Pfam" id="PF18863">
    <property type="entry name" value="AbiJ_NTD4"/>
    <property type="match status" value="1"/>
</dbReference>
<protein>
    <recommendedName>
        <fullName evidence="1">HEPN AbiJ-N-terminal domain-containing protein</fullName>
    </recommendedName>
</protein>
<name>A0ABT3CLT2_9MYCO</name>
<keyword evidence="3" id="KW-1185">Reference proteome</keyword>
<reference evidence="2 3" key="1">
    <citation type="journal article" date="2022" name="BMC Genomics">
        <title>Comparative genome analysis of mycobacteria focusing on tRNA and non-coding RNA.</title>
        <authorList>
            <person name="Behra P.R.K."/>
            <person name="Pettersson B.M.F."/>
            <person name="Ramesh M."/>
            <person name="Das S."/>
            <person name="Dasgupta S."/>
            <person name="Kirsebom L.A."/>
        </authorList>
    </citation>
    <scope>NUCLEOTIDE SEQUENCE [LARGE SCALE GENOMIC DNA]</scope>
    <source>
        <strain evidence="2 3">DSM 44078</strain>
    </source>
</reference>
<proteinExistence type="predicted"/>
<evidence type="ECO:0000259" key="1">
    <source>
        <dbReference type="Pfam" id="PF18863"/>
    </source>
</evidence>
<comment type="caution">
    <text evidence="2">The sequence shown here is derived from an EMBL/GenBank/DDBJ whole genome shotgun (WGS) entry which is preliminary data.</text>
</comment>
<sequence>MIGKVPSSWVNHGPGVLVSDEVDNGGRPPRFSQRHGYTEYSTAIQHRSLDERTRTDLWNVIELMFLDGSGQFAALVDGQKVWTNYLGKIWTGYSSQRYRDALWRTIFDEEWYRVCDLIEALVQMTSGDSQGLFVEFANRQLKLNRAGCRIVGEYVTEITDDAEITSVETAIEQSSTEARTHLRNAISLLANRDDPNFGKSISESMAAAEAAAREMVGNPKAQLNEALKKISRAETPGGFHRALVDGWISLYGFAGDEGGIRHAIREGSVTPSQELAQYFLVICSAFVNFVTTTIAEGRRA</sequence>
<dbReference type="Proteomes" id="UP001526201">
    <property type="component" value="Unassembled WGS sequence"/>
</dbReference>
<accession>A0ABT3CLT2</accession>
<evidence type="ECO:0000313" key="2">
    <source>
        <dbReference type="EMBL" id="MCV7230417.1"/>
    </source>
</evidence>
<organism evidence="2 3">
    <name type="scientific">Mycolicibacterium komossense</name>
    <dbReference type="NCBI Taxonomy" id="1779"/>
    <lineage>
        <taxon>Bacteria</taxon>
        <taxon>Bacillati</taxon>
        <taxon>Actinomycetota</taxon>
        <taxon>Actinomycetes</taxon>
        <taxon>Mycobacteriales</taxon>
        <taxon>Mycobacteriaceae</taxon>
        <taxon>Mycolicibacterium</taxon>
    </lineage>
</organism>
<gene>
    <name evidence="2" type="ORF">H7J73_30855</name>
</gene>
<evidence type="ECO:0000313" key="3">
    <source>
        <dbReference type="Proteomes" id="UP001526201"/>
    </source>
</evidence>
<dbReference type="InterPro" id="IPR049503">
    <property type="entry name" value="AbiJ_NTD4"/>
</dbReference>
<feature type="domain" description="HEPN AbiJ-N-terminal" evidence="1">
    <location>
        <begin position="30"/>
        <end position="172"/>
    </location>
</feature>